<evidence type="ECO:0008006" key="3">
    <source>
        <dbReference type="Google" id="ProtNLM"/>
    </source>
</evidence>
<protein>
    <recommendedName>
        <fullName evidence="3">HTH psq-type domain-containing protein</fullName>
    </recommendedName>
</protein>
<sequence length="610" mass="69478">MAAPQKRYPPTLFFFWQKDGSVSVRLLGKDEDYKHQIFEIPLADNNRDMGAIVVGRSSEADLAQVARERSQECERQEGLDGCSARRLFKYGYYYAPRFSRSLYVVTDDDDIVNVLKPWHRIYLNGICSNRPSECILQLQKFEKLLKYHLLQQKEYLPPATVTFMESWGDGPMISHWNLYSLELQLFHPNPANFISVPADTMSMVIKFLEDARINDIADELWICVESAAAMSSKAKLQLLEDDIELPRRIQERSHQPTLFFYRNDDGCLQAELLENGTDTKTVHEIVHIPLVNTDGEEEASVIGRSSEDPLRTGINRAGKVEKSAMDEGNVCSARRVLKYGVQYSPNDARSTNVATNEDDIADLLKRFTRIFLNAISSYKPSECLEKLANFEEVLRDHLMQQKKFFPPSTVKYMESWGDGPMIGDWNLLALELQLPHPNPAHYISVPMSTFQNLMEILIYDENANQLVDELDLCAESAKALLAKAQLQARPAVNPFWFSKEKMMKKGKVAKAVELVKVGHSELDAAAQMGIPRRTVELEMKKDGVKSKFRPGRQPSTRYTSTQMTAAVELVREGKTYDEARSPFKIPKQSLQDACKRLGVKSARAYKKNRL</sequence>
<gene>
    <name evidence="1" type="ORF">Fcan01_02365</name>
</gene>
<organism evidence="1 2">
    <name type="scientific">Folsomia candida</name>
    <name type="common">Springtail</name>
    <dbReference type="NCBI Taxonomy" id="158441"/>
    <lineage>
        <taxon>Eukaryota</taxon>
        <taxon>Metazoa</taxon>
        <taxon>Ecdysozoa</taxon>
        <taxon>Arthropoda</taxon>
        <taxon>Hexapoda</taxon>
        <taxon>Collembola</taxon>
        <taxon>Entomobryomorpha</taxon>
        <taxon>Isotomoidea</taxon>
        <taxon>Isotomidae</taxon>
        <taxon>Proisotominae</taxon>
        <taxon>Folsomia</taxon>
    </lineage>
</organism>
<evidence type="ECO:0000313" key="1">
    <source>
        <dbReference type="EMBL" id="OXA62789.1"/>
    </source>
</evidence>
<reference evidence="1 2" key="1">
    <citation type="submission" date="2015-12" db="EMBL/GenBank/DDBJ databases">
        <title>The genome of Folsomia candida.</title>
        <authorList>
            <person name="Faddeeva A."/>
            <person name="Derks M.F."/>
            <person name="Anvar Y."/>
            <person name="Smit S."/>
            <person name="Van Straalen N."/>
            <person name="Roelofs D."/>
        </authorList>
    </citation>
    <scope>NUCLEOTIDE SEQUENCE [LARGE SCALE GENOMIC DNA]</scope>
    <source>
        <strain evidence="1 2">VU population</strain>
        <tissue evidence="1">Whole body</tissue>
    </source>
</reference>
<dbReference type="EMBL" id="LNIX01000001">
    <property type="protein sequence ID" value="OXA62789.1"/>
    <property type="molecule type" value="Genomic_DNA"/>
</dbReference>
<dbReference type="AlphaFoldDB" id="A0A226EZ27"/>
<proteinExistence type="predicted"/>
<keyword evidence="2" id="KW-1185">Reference proteome</keyword>
<accession>A0A226EZ27</accession>
<evidence type="ECO:0000313" key="2">
    <source>
        <dbReference type="Proteomes" id="UP000198287"/>
    </source>
</evidence>
<dbReference type="Proteomes" id="UP000198287">
    <property type="component" value="Unassembled WGS sequence"/>
</dbReference>
<comment type="caution">
    <text evidence="1">The sequence shown here is derived from an EMBL/GenBank/DDBJ whole genome shotgun (WGS) entry which is preliminary data.</text>
</comment>
<name>A0A226EZ27_FOLCA</name>